<dbReference type="AlphaFoldDB" id="A0A5D4M3W0"/>
<accession>A0A5D4M3W0</accession>
<gene>
    <name evidence="1" type="ORF">FZC84_21345</name>
</gene>
<dbReference type="Proteomes" id="UP000325182">
    <property type="component" value="Unassembled WGS sequence"/>
</dbReference>
<organism evidence="1 2">
    <name type="scientific">Rossellomorea vietnamensis</name>
    <dbReference type="NCBI Taxonomy" id="218284"/>
    <lineage>
        <taxon>Bacteria</taxon>
        <taxon>Bacillati</taxon>
        <taxon>Bacillota</taxon>
        <taxon>Bacilli</taxon>
        <taxon>Bacillales</taxon>
        <taxon>Bacillaceae</taxon>
        <taxon>Rossellomorea</taxon>
    </lineage>
</organism>
<dbReference type="RefSeq" id="WP_148955211.1">
    <property type="nucleotide sequence ID" value="NZ_VTEG01000028.1"/>
</dbReference>
<proteinExistence type="predicted"/>
<evidence type="ECO:0000313" key="1">
    <source>
        <dbReference type="EMBL" id="TYR95740.1"/>
    </source>
</evidence>
<sequence length="85" mass="9789">MVNIDTSKLYSWNSEAGVVVYIASGEYEGEVFVAKVQCFNESMAISLNDIYCSNKVSYNGRRQIVEEVFDAFRFKVLMDEKVVWK</sequence>
<dbReference type="EMBL" id="VTEG01000028">
    <property type="protein sequence ID" value="TYR95740.1"/>
    <property type="molecule type" value="Genomic_DNA"/>
</dbReference>
<name>A0A5D4M3W0_9BACI</name>
<comment type="caution">
    <text evidence="1">The sequence shown here is derived from an EMBL/GenBank/DDBJ whole genome shotgun (WGS) entry which is preliminary data.</text>
</comment>
<evidence type="ECO:0000313" key="2">
    <source>
        <dbReference type="Proteomes" id="UP000325182"/>
    </source>
</evidence>
<protein>
    <submittedName>
        <fullName evidence="1">Uncharacterized protein</fullName>
    </submittedName>
</protein>
<reference evidence="1 2" key="1">
    <citation type="submission" date="2019-08" db="EMBL/GenBank/DDBJ databases">
        <title>Bacillus genomes from the desert of Cuatro Cienegas, Coahuila.</title>
        <authorList>
            <person name="Olmedo-Alvarez G."/>
        </authorList>
    </citation>
    <scope>NUCLEOTIDE SEQUENCE [LARGE SCALE GENOMIC DNA]</scope>
    <source>
        <strain evidence="1 2">CH128b_4D</strain>
    </source>
</reference>